<comment type="caution">
    <text evidence="1">The sequence shown here is derived from an EMBL/GenBank/DDBJ whole genome shotgun (WGS) entry which is preliminary data.</text>
</comment>
<proteinExistence type="predicted"/>
<protein>
    <submittedName>
        <fullName evidence="1">Uncharacterized protein</fullName>
    </submittedName>
</protein>
<reference evidence="2" key="1">
    <citation type="journal article" date="2016" name="Genome Announc.">
        <title>Genome sequence of Ustilaginoidea virens IPU010, a rice pathogenic fungus causing false smut.</title>
        <authorList>
            <person name="Kumagai T."/>
            <person name="Ishii T."/>
            <person name="Terai G."/>
            <person name="Umemura M."/>
            <person name="Machida M."/>
            <person name="Asai K."/>
        </authorList>
    </citation>
    <scope>NUCLEOTIDE SEQUENCE [LARGE SCALE GENOMIC DNA]</scope>
    <source>
        <strain evidence="2">IPU010</strain>
    </source>
</reference>
<dbReference type="AlphaFoldDB" id="A0A1B5L4D2"/>
<dbReference type="Proteomes" id="UP000054053">
    <property type="component" value="Unassembled WGS sequence"/>
</dbReference>
<name>A0A1B5L4D2_USTVR</name>
<organism evidence="1 2">
    <name type="scientific">Ustilaginoidea virens</name>
    <name type="common">Rice false smut fungus</name>
    <name type="synonym">Villosiclava virens</name>
    <dbReference type="NCBI Taxonomy" id="1159556"/>
    <lineage>
        <taxon>Eukaryota</taxon>
        <taxon>Fungi</taxon>
        <taxon>Dikarya</taxon>
        <taxon>Ascomycota</taxon>
        <taxon>Pezizomycotina</taxon>
        <taxon>Sordariomycetes</taxon>
        <taxon>Hypocreomycetidae</taxon>
        <taxon>Hypocreales</taxon>
        <taxon>Clavicipitaceae</taxon>
        <taxon>Ustilaginoidea</taxon>
    </lineage>
</organism>
<evidence type="ECO:0000313" key="2">
    <source>
        <dbReference type="Proteomes" id="UP000054053"/>
    </source>
</evidence>
<sequence>MSMMGLFAWRLGDTIKHHGQRGRTAKVPPAMEFAYVAEALTPWTMLFTHIIKLTCASAILALDVVVYSQRKEYQSLVGLGLDIALSYVGLSRLSSLLTSTVPILGPKRTHPARG</sequence>
<evidence type="ECO:0000313" key="1">
    <source>
        <dbReference type="EMBL" id="GAO18380.1"/>
    </source>
</evidence>
<dbReference type="EMBL" id="BBTG02000003">
    <property type="protein sequence ID" value="GAO18380.1"/>
    <property type="molecule type" value="Genomic_DNA"/>
</dbReference>
<gene>
    <name evidence="1" type="ORF">UVI_02009910</name>
</gene>
<accession>A0A1B5L4D2</accession>